<evidence type="ECO:0000256" key="1">
    <source>
        <dbReference type="ARBA" id="ARBA00022737"/>
    </source>
</evidence>
<dbReference type="PROSITE" id="PS50088">
    <property type="entry name" value="ANK_REPEAT"/>
    <property type="match status" value="2"/>
</dbReference>
<feature type="repeat" description="ANK" evidence="3">
    <location>
        <begin position="327"/>
        <end position="359"/>
    </location>
</feature>
<dbReference type="InterPro" id="IPR036770">
    <property type="entry name" value="Ankyrin_rpt-contain_sf"/>
</dbReference>
<protein>
    <recommendedName>
        <fullName evidence="6">F-box domain-containing protein</fullName>
    </recommendedName>
</protein>
<evidence type="ECO:0000313" key="4">
    <source>
        <dbReference type="EMBL" id="KAH7264355.1"/>
    </source>
</evidence>
<sequence>MPPSPKHDVEKRIRLSDLPPKILYQVFSYISLDGGGFSLVCTSRRLHELFILELYKEAGRKSNWAPLFVGAVCGNIRTLMRCLEAGASLDYRWPGNDPKWWVLNLDEGDQPLHVAMMHYQVEAVEWILDQGISPYEIDKEGKIRTLELICDSQLLRGHYPRKLEVVARWRRKRIHIPDKDVLALRGRKIFDSLLKFGASHDQDLTRALEWKRESVEARPVEDELVEDKGHVPQSFLLRFPREILPLVLSHLSPADDGFNFVTTSRFFYRTLILHLYREAGRQLSWLPLFVGVMDGNLDTLEICHKVGAPMDHPWKGNHLTTEWPFLDGCRPLHIAIGHVRIDCVKWLIGKGANPSYTQEEALLRQQPSPLVLAGLFVVNPPLPRSIQVRRWNQKGVNVPFQLFLNKKCWDIFDTLVQAGADDAERFWVHGRGLVPGNLPHCKFRRSPRSYMFELRTASLDAQDWFITLLGLIQVP</sequence>
<accession>A0A9P9HVE1</accession>
<reference evidence="4" key="1">
    <citation type="journal article" date="2021" name="Nat. Commun.">
        <title>Genetic determinants of endophytism in the Arabidopsis root mycobiome.</title>
        <authorList>
            <person name="Mesny F."/>
            <person name="Miyauchi S."/>
            <person name="Thiergart T."/>
            <person name="Pickel B."/>
            <person name="Atanasova L."/>
            <person name="Karlsson M."/>
            <person name="Huettel B."/>
            <person name="Barry K.W."/>
            <person name="Haridas S."/>
            <person name="Chen C."/>
            <person name="Bauer D."/>
            <person name="Andreopoulos W."/>
            <person name="Pangilinan J."/>
            <person name="LaButti K."/>
            <person name="Riley R."/>
            <person name="Lipzen A."/>
            <person name="Clum A."/>
            <person name="Drula E."/>
            <person name="Henrissat B."/>
            <person name="Kohler A."/>
            <person name="Grigoriev I.V."/>
            <person name="Martin F.M."/>
            <person name="Hacquard S."/>
        </authorList>
    </citation>
    <scope>NUCLEOTIDE SEQUENCE</scope>
    <source>
        <strain evidence="4">FSSC 5 MPI-SDFR-AT-0091</strain>
    </source>
</reference>
<proteinExistence type="predicted"/>
<dbReference type="Proteomes" id="UP000736672">
    <property type="component" value="Unassembled WGS sequence"/>
</dbReference>
<dbReference type="PROSITE" id="PS50297">
    <property type="entry name" value="ANK_REP_REGION"/>
    <property type="match status" value="2"/>
</dbReference>
<comment type="caution">
    <text evidence="4">The sequence shown here is derived from an EMBL/GenBank/DDBJ whole genome shotgun (WGS) entry which is preliminary data.</text>
</comment>
<dbReference type="Pfam" id="PF00023">
    <property type="entry name" value="Ank"/>
    <property type="match status" value="1"/>
</dbReference>
<organism evidence="4 5">
    <name type="scientific">Fusarium solani</name>
    <name type="common">Filamentous fungus</name>
    <dbReference type="NCBI Taxonomy" id="169388"/>
    <lineage>
        <taxon>Eukaryota</taxon>
        <taxon>Fungi</taxon>
        <taxon>Dikarya</taxon>
        <taxon>Ascomycota</taxon>
        <taxon>Pezizomycotina</taxon>
        <taxon>Sordariomycetes</taxon>
        <taxon>Hypocreomycetidae</taxon>
        <taxon>Hypocreales</taxon>
        <taxon>Nectriaceae</taxon>
        <taxon>Fusarium</taxon>
        <taxon>Fusarium solani species complex</taxon>
    </lineage>
</organism>
<evidence type="ECO:0008006" key="6">
    <source>
        <dbReference type="Google" id="ProtNLM"/>
    </source>
</evidence>
<dbReference type="AlphaFoldDB" id="A0A9P9HVE1"/>
<evidence type="ECO:0000256" key="2">
    <source>
        <dbReference type="ARBA" id="ARBA00023043"/>
    </source>
</evidence>
<name>A0A9P9HVE1_FUSSL</name>
<gene>
    <name evidence="4" type="ORF">B0J15DRAFT_547114</name>
</gene>
<keyword evidence="5" id="KW-1185">Reference proteome</keyword>
<dbReference type="PANTHER" id="PTHR24189:SF50">
    <property type="entry name" value="ANKYRIN REPEAT AND SOCS BOX PROTEIN 2"/>
    <property type="match status" value="1"/>
</dbReference>
<dbReference type="EMBL" id="JAGTJS010000007">
    <property type="protein sequence ID" value="KAH7264355.1"/>
    <property type="molecule type" value="Genomic_DNA"/>
</dbReference>
<dbReference type="InterPro" id="IPR002110">
    <property type="entry name" value="Ankyrin_rpt"/>
</dbReference>
<dbReference type="SUPFAM" id="SSF48403">
    <property type="entry name" value="Ankyrin repeat"/>
    <property type="match status" value="1"/>
</dbReference>
<evidence type="ECO:0000313" key="5">
    <source>
        <dbReference type="Proteomes" id="UP000736672"/>
    </source>
</evidence>
<dbReference type="OrthoDB" id="4974265at2759"/>
<keyword evidence="1" id="KW-0677">Repeat</keyword>
<dbReference type="Gene3D" id="1.25.40.20">
    <property type="entry name" value="Ankyrin repeat-containing domain"/>
    <property type="match status" value="2"/>
</dbReference>
<feature type="repeat" description="ANK" evidence="3">
    <location>
        <begin position="107"/>
        <end position="139"/>
    </location>
</feature>
<dbReference type="InterPro" id="IPR050745">
    <property type="entry name" value="Multifunctional_regulatory"/>
</dbReference>
<dbReference type="PANTHER" id="PTHR24189">
    <property type="entry name" value="MYOTROPHIN"/>
    <property type="match status" value="1"/>
</dbReference>
<evidence type="ECO:0000256" key="3">
    <source>
        <dbReference type="PROSITE-ProRule" id="PRU00023"/>
    </source>
</evidence>
<keyword evidence="2 3" id="KW-0040">ANK repeat</keyword>
<dbReference type="SMART" id="SM00248">
    <property type="entry name" value="ANK"/>
    <property type="match status" value="4"/>
</dbReference>